<evidence type="ECO:0000313" key="2">
    <source>
        <dbReference type="Proteomes" id="UP000198949"/>
    </source>
</evidence>
<dbReference type="GO" id="GO:0016301">
    <property type="term" value="F:kinase activity"/>
    <property type="evidence" value="ECO:0007669"/>
    <property type="project" value="UniProtKB-KW"/>
</dbReference>
<keyword evidence="1" id="KW-0808">Transferase</keyword>
<dbReference type="AlphaFoldDB" id="A0A1G6QVL0"/>
<keyword evidence="1" id="KW-0418">Kinase</keyword>
<dbReference type="SUPFAM" id="SSF52540">
    <property type="entry name" value="P-loop containing nucleoside triphosphate hydrolases"/>
    <property type="match status" value="1"/>
</dbReference>
<evidence type="ECO:0000313" key="1">
    <source>
        <dbReference type="EMBL" id="SDC95747.1"/>
    </source>
</evidence>
<reference evidence="2" key="1">
    <citation type="submission" date="2016-10" db="EMBL/GenBank/DDBJ databases">
        <authorList>
            <person name="Varghese N."/>
            <person name="Submissions S."/>
        </authorList>
    </citation>
    <scope>NUCLEOTIDE SEQUENCE [LARGE SCALE GENOMIC DNA]</scope>
    <source>
        <strain evidence="2">CGMCC 4.3516</strain>
    </source>
</reference>
<keyword evidence="2" id="KW-1185">Reference proteome</keyword>
<dbReference type="Proteomes" id="UP000198949">
    <property type="component" value="Unassembled WGS sequence"/>
</dbReference>
<gene>
    <name evidence="1" type="ORF">SAMN05216270_101109</name>
</gene>
<dbReference type="Gene3D" id="3.40.50.300">
    <property type="entry name" value="P-loop containing nucleotide triphosphate hydrolases"/>
    <property type="match status" value="1"/>
</dbReference>
<protein>
    <submittedName>
        <fullName evidence="1">Uridine kinase</fullName>
    </submittedName>
</protein>
<name>A0A1G6QVL0_9ACTN</name>
<dbReference type="EMBL" id="FNAD01000001">
    <property type="protein sequence ID" value="SDC95747.1"/>
    <property type="molecule type" value="Genomic_DNA"/>
</dbReference>
<proteinExistence type="predicted"/>
<organism evidence="1 2">
    <name type="scientific">Glycomyces harbinensis</name>
    <dbReference type="NCBI Taxonomy" id="58114"/>
    <lineage>
        <taxon>Bacteria</taxon>
        <taxon>Bacillati</taxon>
        <taxon>Actinomycetota</taxon>
        <taxon>Actinomycetes</taxon>
        <taxon>Glycomycetales</taxon>
        <taxon>Glycomycetaceae</taxon>
        <taxon>Glycomyces</taxon>
    </lineage>
</organism>
<accession>A0A1G6QVL0</accession>
<dbReference type="InterPro" id="IPR027417">
    <property type="entry name" value="P-loop_NTPase"/>
</dbReference>
<sequence length="197" mass="22684">MATMIDELCERITARSPKNGEFLMVAVDGRGGSGKSTLTDELARHLPGFTIMHGDDYWEPSQDSEFGWFNEDRFHHDVVEPLSKGQRRLAYRPYIWESEPHLRSQELVVDAGIAIERCYSIGLPLDWDYTIWVDATPELALERGIARDPHQAEVWANLWLPREDAYIEREQPKTRADTVIDATLPFTQTSPRPEHHI</sequence>
<dbReference type="STRING" id="58114.SAMN05216270_101109"/>